<evidence type="ECO:0000256" key="8">
    <source>
        <dbReference type="SAM" id="SignalP"/>
    </source>
</evidence>
<dbReference type="Pfam" id="PF00082">
    <property type="entry name" value="Peptidase_S8"/>
    <property type="match status" value="2"/>
</dbReference>
<dbReference type="SMART" id="SM00495">
    <property type="entry name" value="ChtBD3"/>
    <property type="match status" value="1"/>
</dbReference>
<name>A0A9W4QQR6_9GAMM</name>
<dbReference type="PANTHER" id="PTHR43806:SF11">
    <property type="entry name" value="CEREVISIN-RELATED"/>
    <property type="match status" value="1"/>
</dbReference>
<protein>
    <recommendedName>
        <fullName evidence="9">PKD domain-containing protein</fullName>
    </recommendedName>
</protein>
<evidence type="ECO:0000313" key="11">
    <source>
        <dbReference type="Proteomes" id="UP001152467"/>
    </source>
</evidence>
<dbReference type="GO" id="GO:0030246">
    <property type="term" value="F:carbohydrate binding"/>
    <property type="evidence" value="ECO:0007669"/>
    <property type="project" value="InterPro"/>
</dbReference>
<keyword evidence="5 7" id="KW-0720">Serine protease</keyword>
<dbReference type="AlphaFoldDB" id="A0A9W4QQR6"/>
<dbReference type="InterPro" id="IPR015500">
    <property type="entry name" value="Peptidase_S8_subtilisin-rel"/>
</dbReference>
<sequence>MNQKFALSALAVSLLTASSMSAMASEAKTYIIKQNNLKAYMLLDGMRANQVQSVLQSNKLQTLSATLSEEISTVSLTDEQASMLKRSGQFEYIEEDFEYQLFSNTQVSPYGIAQVQANLVADSNADLMKVCIIDSGYDLGHPDLPQNATGFADAAVGVWYRDGSGHGTHVAGSIAALNNSQGVLGVLPSDKVAIHAVRVFDDNGKQGYNSRIGRAVDNCVENGANVINMSLGGAGKSQYLEERLNLAYDQGVLVIAAAGNDGDSSLSYPASYDSVMSVANINEQRQKNDSSQYNAQVEIAGPGTDVLSTVPRGTGVVANVSVSNQAFEASGMTHSVEGNVTASLVDCEQGLAQCTAPASICLIERGGATFAEKAKNCQAGGGIAAVIYNNAATTFSGTLGDDENHGVTIPVLGMSGQDGATLKGLLGQQVNVQLEAISDYDKKSGTSMASPHVAGVAALVWSNHNQCSNVEIRQALNATAIDLGDAGRDHKFGYGLVQAKAASDYLTANGCGGDVQNQLPQAAFSVSCDVLSCQFDASNSSDSDGQISAYEWRINGQAYVGKIISHQFAQAGSYQVSLEVTDNSSATAITTKTIAVTEGNVGSECQGVEAWSAAKTYRSKGTLVSYQGKKYQNNWWHKNKNPAQNSNIGNNWKVWTDLGVCN</sequence>
<proteinExistence type="inferred from homology"/>
<dbReference type="PROSITE" id="PS00137">
    <property type="entry name" value="SUBTILASE_HIS"/>
    <property type="match status" value="1"/>
</dbReference>
<feature type="signal peptide" evidence="8">
    <location>
        <begin position="1"/>
        <end position="24"/>
    </location>
</feature>
<evidence type="ECO:0000256" key="5">
    <source>
        <dbReference type="ARBA" id="ARBA00022825"/>
    </source>
</evidence>
<dbReference type="SUPFAM" id="SSF52743">
    <property type="entry name" value="Subtilisin-like"/>
    <property type="match status" value="1"/>
</dbReference>
<gene>
    <name evidence="10" type="ORF">PSECIP111854_00076</name>
</gene>
<dbReference type="Gene3D" id="2.10.10.20">
    <property type="entry name" value="Carbohydrate-binding module superfamily 5/12"/>
    <property type="match status" value="1"/>
</dbReference>
<reference evidence="10" key="1">
    <citation type="submission" date="2022-07" db="EMBL/GenBank/DDBJ databases">
        <authorList>
            <person name="Criscuolo A."/>
        </authorList>
    </citation>
    <scope>NUCLEOTIDE SEQUENCE</scope>
    <source>
        <strain evidence="10">CIP111854</strain>
    </source>
</reference>
<dbReference type="GO" id="GO:0005615">
    <property type="term" value="C:extracellular space"/>
    <property type="evidence" value="ECO:0007669"/>
    <property type="project" value="TreeGrafter"/>
</dbReference>
<feature type="active site" description="Charge relay system" evidence="6 7">
    <location>
        <position position="166"/>
    </location>
</feature>
<dbReference type="SMART" id="SM00089">
    <property type="entry name" value="PKD"/>
    <property type="match status" value="1"/>
</dbReference>
<dbReference type="PROSITE" id="PS00138">
    <property type="entry name" value="SUBTILASE_SER"/>
    <property type="match status" value="1"/>
</dbReference>
<dbReference type="InterPro" id="IPR050131">
    <property type="entry name" value="Peptidase_S8_subtilisin-like"/>
</dbReference>
<accession>A0A9W4QQR6</accession>
<evidence type="ECO:0000313" key="10">
    <source>
        <dbReference type="EMBL" id="CAH9049443.1"/>
    </source>
</evidence>
<feature type="active site" description="Charge relay system" evidence="6 7">
    <location>
        <position position="447"/>
    </location>
</feature>
<organism evidence="10 11">
    <name type="scientific">Pseudoalteromonas holothuriae</name>
    <dbReference type="NCBI Taxonomy" id="2963714"/>
    <lineage>
        <taxon>Bacteria</taxon>
        <taxon>Pseudomonadati</taxon>
        <taxon>Pseudomonadota</taxon>
        <taxon>Gammaproteobacteria</taxon>
        <taxon>Alteromonadales</taxon>
        <taxon>Pseudoalteromonadaceae</taxon>
        <taxon>Pseudoalteromonas</taxon>
    </lineage>
</organism>
<dbReference type="CDD" id="cd00146">
    <property type="entry name" value="PKD"/>
    <property type="match status" value="1"/>
</dbReference>
<dbReference type="InterPro" id="IPR023828">
    <property type="entry name" value="Peptidase_S8_Ser-AS"/>
</dbReference>
<dbReference type="RefSeq" id="WP_261625545.1">
    <property type="nucleotide sequence ID" value="NZ_CAMAPC010000001.1"/>
</dbReference>
<dbReference type="GO" id="GO:0005975">
    <property type="term" value="P:carbohydrate metabolic process"/>
    <property type="evidence" value="ECO:0007669"/>
    <property type="project" value="InterPro"/>
</dbReference>
<dbReference type="PROSITE" id="PS51892">
    <property type="entry name" value="SUBTILASE"/>
    <property type="match status" value="1"/>
</dbReference>
<evidence type="ECO:0000256" key="4">
    <source>
        <dbReference type="ARBA" id="ARBA00022801"/>
    </source>
</evidence>
<dbReference type="SUPFAM" id="SSF51055">
    <property type="entry name" value="Carbohydrate binding domain"/>
    <property type="match status" value="1"/>
</dbReference>
<dbReference type="CDD" id="cd12215">
    <property type="entry name" value="ChiC_BD"/>
    <property type="match status" value="1"/>
</dbReference>
<dbReference type="InterPro" id="IPR000601">
    <property type="entry name" value="PKD_dom"/>
</dbReference>
<keyword evidence="8" id="KW-0732">Signal</keyword>
<dbReference type="GO" id="GO:0004252">
    <property type="term" value="F:serine-type endopeptidase activity"/>
    <property type="evidence" value="ECO:0007669"/>
    <property type="project" value="UniProtKB-UniRule"/>
</dbReference>
<dbReference type="PROSITE" id="PS50093">
    <property type="entry name" value="PKD"/>
    <property type="match status" value="1"/>
</dbReference>
<dbReference type="InterPro" id="IPR035986">
    <property type="entry name" value="PKD_dom_sf"/>
</dbReference>
<evidence type="ECO:0000256" key="3">
    <source>
        <dbReference type="ARBA" id="ARBA00022723"/>
    </source>
</evidence>
<dbReference type="Gene3D" id="3.40.50.200">
    <property type="entry name" value="Peptidase S8/S53 domain"/>
    <property type="match status" value="1"/>
</dbReference>
<evidence type="ECO:0000259" key="9">
    <source>
        <dbReference type="PROSITE" id="PS50093"/>
    </source>
</evidence>
<dbReference type="InterPro" id="IPR022409">
    <property type="entry name" value="PKD/Chitinase_dom"/>
</dbReference>
<dbReference type="Gene3D" id="2.60.40.10">
    <property type="entry name" value="Immunoglobulins"/>
    <property type="match status" value="1"/>
</dbReference>
<dbReference type="Proteomes" id="UP001152467">
    <property type="component" value="Unassembled WGS sequence"/>
</dbReference>
<dbReference type="InterPro" id="IPR034202">
    <property type="entry name" value="Subtilisin_Carlsberg-like"/>
</dbReference>
<comment type="similarity">
    <text evidence="1 7">Belongs to the peptidase S8 family.</text>
</comment>
<dbReference type="InterPro" id="IPR003610">
    <property type="entry name" value="CBM5/12"/>
</dbReference>
<feature type="active site" description="Charge relay system" evidence="6 7">
    <location>
        <position position="134"/>
    </location>
</feature>
<dbReference type="InterPro" id="IPR022398">
    <property type="entry name" value="Peptidase_S8_His-AS"/>
</dbReference>
<dbReference type="GO" id="GO:0046872">
    <property type="term" value="F:metal ion binding"/>
    <property type="evidence" value="ECO:0007669"/>
    <property type="project" value="UniProtKB-KW"/>
</dbReference>
<dbReference type="Pfam" id="PF18911">
    <property type="entry name" value="PKD_4"/>
    <property type="match status" value="1"/>
</dbReference>
<dbReference type="InterPro" id="IPR000209">
    <property type="entry name" value="Peptidase_S8/S53_dom"/>
</dbReference>
<dbReference type="GO" id="GO:0004553">
    <property type="term" value="F:hydrolase activity, hydrolyzing O-glycosyl compounds"/>
    <property type="evidence" value="ECO:0007669"/>
    <property type="project" value="InterPro"/>
</dbReference>
<dbReference type="EMBL" id="CAMAPC010000001">
    <property type="protein sequence ID" value="CAH9049443.1"/>
    <property type="molecule type" value="Genomic_DNA"/>
</dbReference>
<keyword evidence="11" id="KW-1185">Reference proteome</keyword>
<feature type="domain" description="PKD" evidence="9">
    <location>
        <begin position="531"/>
        <end position="597"/>
    </location>
</feature>
<evidence type="ECO:0000256" key="2">
    <source>
        <dbReference type="ARBA" id="ARBA00022670"/>
    </source>
</evidence>
<keyword evidence="4 7" id="KW-0378">Hydrolase</keyword>
<keyword evidence="3" id="KW-0479">Metal-binding</keyword>
<dbReference type="InterPro" id="IPR036573">
    <property type="entry name" value="CBM_sf_5/12"/>
</dbReference>
<evidence type="ECO:0000256" key="6">
    <source>
        <dbReference type="PIRSR" id="PIRSR615500-1"/>
    </source>
</evidence>
<dbReference type="SUPFAM" id="SSF49299">
    <property type="entry name" value="PKD domain"/>
    <property type="match status" value="1"/>
</dbReference>
<dbReference type="GO" id="GO:0006508">
    <property type="term" value="P:proteolysis"/>
    <property type="evidence" value="ECO:0007669"/>
    <property type="project" value="UniProtKB-KW"/>
</dbReference>
<dbReference type="PANTHER" id="PTHR43806">
    <property type="entry name" value="PEPTIDASE S8"/>
    <property type="match status" value="1"/>
</dbReference>
<dbReference type="PRINTS" id="PR00723">
    <property type="entry name" value="SUBTILISIN"/>
</dbReference>
<dbReference type="InterPro" id="IPR013783">
    <property type="entry name" value="Ig-like_fold"/>
</dbReference>
<comment type="caution">
    <text evidence="10">The sequence shown here is derived from an EMBL/GenBank/DDBJ whole genome shotgun (WGS) entry which is preliminary data.</text>
</comment>
<feature type="chain" id="PRO_5040925378" description="PKD domain-containing protein" evidence="8">
    <location>
        <begin position="25"/>
        <end position="662"/>
    </location>
</feature>
<dbReference type="InterPro" id="IPR036852">
    <property type="entry name" value="Peptidase_S8/S53_dom_sf"/>
</dbReference>
<evidence type="ECO:0000256" key="7">
    <source>
        <dbReference type="PROSITE-ProRule" id="PRU01240"/>
    </source>
</evidence>
<keyword evidence="2 7" id="KW-0645">Protease</keyword>
<evidence type="ECO:0000256" key="1">
    <source>
        <dbReference type="ARBA" id="ARBA00011073"/>
    </source>
</evidence>
<dbReference type="Gene3D" id="3.50.30.30">
    <property type="match status" value="1"/>
</dbReference>
<dbReference type="CDD" id="cd07477">
    <property type="entry name" value="Peptidases_S8_Subtilisin_subset"/>
    <property type="match status" value="1"/>
</dbReference>